<organism evidence="4 5">
    <name type="scientific">Metamycoplasma orale</name>
    <name type="common">Mycoplasma orale</name>
    <dbReference type="NCBI Taxonomy" id="2121"/>
    <lineage>
        <taxon>Bacteria</taxon>
        <taxon>Bacillati</taxon>
        <taxon>Mycoplasmatota</taxon>
        <taxon>Mycoplasmoidales</taxon>
        <taxon>Metamycoplasmataceae</taxon>
        <taxon>Metamycoplasma</taxon>
    </lineage>
</organism>
<protein>
    <submittedName>
        <fullName evidence="4">Thioredoxin reductase</fullName>
        <ecNumber evidence="4">1.8.1.9</ecNumber>
    </submittedName>
</protein>
<feature type="domain" description="FAD/NAD(P)-binding" evidence="3">
    <location>
        <begin position="8"/>
        <end position="293"/>
    </location>
</feature>
<keyword evidence="2 4" id="KW-0560">Oxidoreductase</keyword>
<dbReference type="PRINTS" id="PR00368">
    <property type="entry name" value="FADPNR"/>
</dbReference>
<dbReference type="GO" id="GO:0004791">
    <property type="term" value="F:thioredoxin-disulfide reductase (NADPH) activity"/>
    <property type="evidence" value="ECO:0007669"/>
    <property type="project" value="UniProtKB-EC"/>
</dbReference>
<evidence type="ECO:0000259" key="3">
    <source>
        <dbReference type="Pfam" id="PF07992"/>
    </source>
</evidence>
<dbReference type="Pfam" id="PF07992">
    <property type="entry name" value="Pyr_redox_2"/>
    <property type="match status" value="1"/>
</dbReference>
<dbReference type="EMBL" id="LR214940">
    <property type="protein sequence ID" value="VEU55482.1"/>
    <property type="molecule type" value="Genomic_DNA"/>
</dbReference>
<name>A0A448ZW45_METOS</name>
<dbReference type="PANTHER" id="PTHR48105">
    <property type="entry name" value="THIOREDOXIN REDUCTASE 1-RELATED-RELATED"/>
    <property type="match status" value="1"/>
</dbReference>
<reference evidence="4 5" key="1">
    <citation type="submission" date="2019-01" db="EMBL/GenBank/DDBJ databases">
        <authorList>
            <consortium name="Pathogen Informatics"/>
        </authorList>
    </citation>
    <scope>NUCLEOTIDE SEQUENCE [LARGE SCALE GENOMIC DNA]</scope>
    <source>
        <strain evidence="4 5">NCTC10112</strain>
    </source>
</reference>
<dbReference type="InterPro" id="IPR036188">
    <property type="entry name" value="FAD/NAD-bd_sf"/>
</dbReference>
<dbReference type="KEGG" id="mob:NCTC10112_00250"/>
<accession>A0A448ZW45</accession>
<dbReference type="AlphaFoldDB" id="A0A448ZW45"/>
<evidence type="ECO:0000313" key="5">
    <source>
        <dbReference type="Proteomes" id="UP000290482"/>
    </source>
</evidence>
<dbReference type="OrthoDB" id="9806179at2"/>
<dbReference type="InterPro" id="IPR050097">
    <property type="entry name" value="Ferredoxin-NADP_redctase_2"/>
</dbReference>
<keyword evidence="1" id="KW-0285">Flavoprotein</keyword>
<dbReference type="InterPro" id="IPR023753">
    <property type="entry name" value="FAD/NAD-binding_dom"/>
</dbReference>
<dbReference type="RefSeq" id="WP_022936201.1">
    <property type="nucleotide sequence ID" value="NZ_LR214940.1"/>
</dbReference>
<evidence type="ECO:0000256" key="2">
    <source>
        <dbReference type="ARBA" id="ARBA00023002"/>
    </source>
</evidence>
<gene>
    <name evidence="4" type="primary">trxB</name>
    <name evidence="4" type="ORF">NCTC10112_00250</name>
</gene>
<dbReference type="EC" id="1.8.1.9" evidence="4"/>
<evidence type="ECO:0000313" key="4">
    <source>
        <dbReference type="EMBL" id="VEU55482.1"/>
    </source>
</evidence>
<dbReference type="SUPFAM" id="SSF51905">
    <property type="entry name" value="FAD/NAD(P)-binding domain"/>
    <property type="match status" value="2"/>
</dbReference>
<sequence length="305" mass="33513">MENNYEKYDTIIIGAGPAGLTAALYLARNNVNVLVIESYMPGGKLAEQSEISNYPGFSKISGADLAISFYKQAKDNDVKFLFDKVISLEKTKDIFLITLGSSKILQSKYVIIATGMQNLVPSEIINIDTFNHKGVSYCAICDGPVYKDKVCGIIGGGNSAFEESLFLASIASKVYIFVRDKIIAEKKIVDAVYKNKKIKVLLNSTIKKLEGTNFLQKAIVNVDGQEQTFELSALFPYIGFKPATSFIKDKSLLNERGFIIVDENMKTKIPNLFATGDVIVKSIRQITTATNDGTIAAKIINTRIS</sequence>
<dbReference type="Gene3D" id="3.50.50.60">
    <property type="entry name" value="FAD/NAD(P)-binding domain"/>
    <property type="match status" value="2"/>
</dbReference>
<proteinExistence type="predicted"/>
<dbReference type="PRINTS" id="PR00469">
    <property type="entry name" value="PNDRDTASEII"/>
</dbReference>
<dbReference type="Proteomes" id="UP000290482">
    <property type="component" value="Chromosome"/>
</dbReference>
<keyword evidence="5" id="KW-1185">Reference proteome</keyword>
<evidence type="ECO:0000256" key="1">
    <source>
        <dbReference type="ARBA" id="ARBA00022630"/>
    </source>
</evidence>